<dbReference type="EMBL" id="KL198032">
    <property type="protein sequence ID" value="KDQ15534.1"/>
    <property type="molecule type" value="Genomic_DNA"/>
</dbReference>
<dbReference type="HOGENOM" id="CLU_847277_0_0_1"/>
<evidence type="ECO:0000313" key="2">
    <source>
        <dbReference type="EMBL" id="KDQ15534.1"/>
    </source>
</evidence>
<organism evidence="2 3">
    <name type="scientific">Botryobasidium botryosum (strain FD-172 SS1)</name>
    <dbReference type="NCBI Taxonomy" id="930990"/>
    <lineage>
        <taxon>Eukaryota</taxon>
        <taxon>Fungi</taxon>
        <taxon>Dikarya</taxon>
        <taxon>Basidiomycota</taxon>
        <taxon>Agaricomycotina</taxon>
        <taxon>Agaricomycetes</taxon>
        <taxon>Cantharellales</taxon>
        <taxon>Botryobasidiaceae</taxon>
        <taxon>Botryobasidium</taxon>
    </lineage>
</organism>
<dbReference type="Proteomes" id="UP000027195">
    <property type="component" value="Unassembled WGS sequence"/>
</dbReference>
<protein>
    <submittedName>
        <fullName evidence="2">Uncharacterized protein</fullName>
    </submittedName>
</protein>
<evidence type="ECO:0000256" key="1">
    <source>
        <dbReference type="SAM" id="MobiDB-lite"/>
    </source>
</evidence>
<feature type="compositionally biased region" description="Gly residues" evidence="1">
    <location>
        <begin position="120"/>
        <end position="130"/>
    </location>
</feature>
<sequence length="328" mass="34825">MPPPAALVITGIVAAGALGYAFKEFVWEPYLGPKFEQWAEDFVRHRREARLRRSAHLHESSSSRRDDDDDEEDGDQGDLLGGAAAPSRASTDFARSVAPETSEWRDASGLRQRNPTIQSGGSGSRLGGSFGDVEMLQLEQNNNLITFPPGPTTSSRVLFDSESSTPSQGDMFARSGFADTHSATNPTQSTPPPISPSNSYLHIDRKSPGAAGTARSVTLTASPFITPASTQPSSPSPLHAPVPMFAARSPSLPDHERVLSPLSESHWSEVGGPARAPFSPRESASSVAESDVESSLPSDIEDGISVSGSWLSVDSDAEEGSARSHTSR</sequence>
<accession>A0A067MJ09</accession>
<keyword evidence="3" id="KW-1185">Reference proteome</keyword>
<gene>
    <name evidence="2" type="ORF">BOTBODRAFT_31853</name>
</gene>
<reference evidence="3" key="1">
    <citation type="journal article" date="2014" name="Proc. Natl. Acad. Sci. U.S.A.">
        <title>Extensive sampling of basidiomycete genomes demonstrates inadequacy of the white-rot/brown-rot paradigm for wood decay fungi.</title>
        <authorList>
            <person name="Riley R."/>
            <person name="Salamov A.A."/>
            <person name="Brown D.W."/>
            <person name="Nagy L.G."/>
            <person name="Floudas D."/>
            <person name="Held B.W."/>
            <person name="Levasseur A."/>
            <person name="Lombard V."/>
            <person name="Morin E."/>
            <person name="Otillar R."/>
            <person name="Lindquist E.A."/>
            <person name="Sun H."/>
            <person name="LaButti K.M."/>
            <person name="Schmutz J."/>
            <person name="Jabbour D."/>
            <person name="Luo H."/>
            <person name="Baker S.E."/>
            <person name="Pisabarro A.G."/>
            <person name="Walton J.D."/>
            <person name="Blanchette R.A."/>
            <person name="Henrissat B."/>
            <person name="Martin F."/>
            <person name="Cullen D."/>
            <person name="Hibbett D.S."/>
            <person name="Grigoriev I.V."/>
        </authorList>
    </citation>
    <scope>NUCLEOTIDE SEQUENCE [LARGE SCALE GENOMIC DNA]</scope>
    <source>
        <strain evidence="3">FD-172 SS1</strain>
    </source>
</reference>
<evidence type="ECO:0000313" key="3">
    <source>
        <dbReference type="Proteomes" id="UP000027195"/>
    </source>
</evidence>
<feature type="region of interest" description="Disordered" evidence="1">
    <location>
        <begin position="53"/>
        <end position="130"/>
    </location>
</feature>
<feature type="compositionally biased region" description="Acidic residues" evidence="1">
    <location>
        <begin position="67"/>
        <end position="76"/>
    </location>
</feature>
<feature type="compositionally biased region" description="Basic and acidic residues" evidence="1">
    <location>
        <begin position="56"/>
        <end position="66"/>
    </location>
</feature>
<dbReference type="OrthoDB" id="3246206at2759"/>
<dbReference type="AlphaFoldDB" id="A0A067MJ09"/>
<proteinExistence type="predicted"/>
<name>A0A067MJ09_BOTB1</name>
<dbReference type="InParanoid" id="A0A067MJ09"/>
<feature type="compositionally biased region" description="Low complexity" evidence="1">
    <location>
        <begin position="282"/>
        <end position="295"/>
    </location>
</feature>
<feature type="region of interest" description="Disordered" evidence="1">
    <location>
        <begin position="160"/>
        <end position="328"/>
    </location>
</feature>